<keyword evidence="3" id="KW-1185">Reference proteome</keyword>
<organism evidence="2 3">
    <name type="scientific">Luteibacter pinisoli</name>
    <dbReference type="NCBI Taxonomy" id="2589080"/>
    <lineage>
        <taxon>Bacteria</taxon>
        <taxon>Pseudomonadati</taxon>
        <taxon>Pseudomonadota</taxon>
        <taxon>Gammaproteobacteria</taxon>
        <taxon>Lysobacterales</taxon>
        <taxon>Rhodanobacteraceae</taxon>
        <taxon>Luteibacter</taxon>
    </lineage>
</organism>
<gene>
    <name evidence="2" type="ORF">FIV34_03945</name>
</gene>
<dbReference type="AlphaFoldDB" id="A0A4Y5YZF2"/>
<dbReference type="InterPro" id="IPR025714">
    <property type="entry name" value="Methyltranfer_dom"/>
</dbReference>
<evidence type="ECO:0000259" key="1">
    <source>
        <dbReference type="Pfam" id="PF13847"/>
    </source>
</evidence>
<dbReference type="Proteomes" id="UP000316093">
    <property type="component" value="Chromosome"/>
</dbReference>
<dbReference type="Gene3D" id="3.40.50.150">
    <property type="entry name" value="Vaccinia Virus protein VP39"/>
    <property type="match status" value="1"/>
</dbReference>
<proteinExistence type="predicted"/>
<sequence length="278" mass="30018">MTDGPAAFLALLDDDPTWRVPGAFRWRADAADQLDLWLVSLDDPAQRQRAEVLLDAMAAADDVLFAQVRDAIRAGEGRAALSPWLDVGEPTGAHYDALDALIAGVFALAEPVPDDPRPPADMVFYQPTPMRHIVDAVQRAALSPADHVLDLGSGLGHVPLLVHVLSGAAVSGVEREPAYVASAREAAVSLGLPEVSFTCADAREADISRANVFYLFTPFIGPVLRDVIARIEAEARTRPLRVVALGPCTRTFARQAWLHTDAPDPEAADRIVIFHSRR</sequence>
<reference evidence="2 3" key="1">
    <citation type="submission" date="2019-06" db="EMBL/GenBank/DDBJ databases">
        <title>A complete genome sequence for Luteibacter pinisoli MAH-14.</title>
        <authorList>
            <person name="Baltrus D.A."/>
        </authorList>
    </citation>
    <scope>NUCLEOTIDE SEQUENCE [LARGE SCALE GENOMIC DNA]</scope>
    <source>
        <strain evidence="2 3">MAH-14</strain>
    </source>
</reference>
<dbReference type="OrthoDB" id="5495550at2"/>
<protein>
    <recommendedName>
        <fullName evidence="1">Methyltransferase domain-containing protein</fullName>
    </recommendedName>
</protein>
<evidence type="ECO:0000313" key="3">
    <source>
        <dbReference type="Proteomes" id="UP000316093"/>
    </source>
</evidence>
<feature type="domain" description="Methyltransferase" evidence="1">
    <location>
        <begin position="144"/>
        <end position="206"/>
    </location>
</feature>
<dbReference type="InterPro" id="IPR029063">
    <property type="entry name" value="SAM-dependent_MTases_sf"/>
</dbReference>
<dbReference type="KEGG" id="lpy:FIV34_03945"/>
<dbReference type="SUPFAM" id="SSF53335">
    <property type="entry name" value="S-adenosyl-L-methionine-dependent methyltransferases"/>
    <property type="match status" value="1"/>
</dbReference>
<dbReference type="EMBL" id="CP041046">
    <property type="protein sequence ID" value="QDE38410.1"/>
    <property type="molecule type" value="Genomic_DNA"/>
</dbReference>
<name>A0A4Y5YZF2_9GAMM</name>
<dbReference type="RefSeq" id="WP_139979880.1">
    <property type="nucleotide sequence ID" value="NZ_CP041046.1"/>
</dbReference>
<dbReference type="CDD" id="cd02440">
    <property type="entry name" value="AdoMet_MTases"/>
    <property type="match status" value="1"/>
</dbReference>
<accession>A0A4Y5YZF2</accession>
<dbReference type="Pfam" id="PF13847">
    <property type="entry name" value="Methyltransf_31"/>
    <property type="match status" value="1"/>
</dbReference>
<evidence type="ECO:0000313" key="2">
    <source>
        <dbReference type="EMBL" id="QDE38410.1"/>
    </source>
</evidence>